<evidence type="ECO:0000256" key="2">
    <source>
        <dbReference type="ARBA" id="ARBA00023121"/>
    </source>
</evidence>
<name>A0A151RN92_CAJCA</name>
<feature type="domain" description="Bifunctional inhibitor/plant lipid transfer protein/seed storage helical" evidence="4">
    <location>
        <begin position="29"/>
        <end position="95"/>
    </location>
</feature>
<feature type="chain" id="PRO_5007588006" evidence="3">
    <location>
        <begin position="27"/>
        <end position="95"/>
    </location>
</feature>
<feature type="signal peptide" evidence="3">
    <location>
        <begin position="1"/>
        <end position="26"/>
    </location>
</feature>
<dbReference type="InterPro" id="IPR036312">
    <property type="entry name" value="Bifun_inhib/LTP/seed_sf"/>
</dbReference>
<evidence type="ECO:0000313" key="5">
    <source>
        <dbReference type="EMBL" id="KYP44019.1"/>
    </source>
</evidence>
<dbReference type="CDD" id="cd01959">
    <property type="entry name" value="nsLTP2"/>
    <property type="match status" value="1"/>
</dbReference>
<keyword evidence="1" id="KW-0813">Transport</keyword>
<dbReference type="AlphaFoldDB" id="A0A151RN92"/>
<protein>
    <submittedName>
        <fullName evidence="5">Non-specific lipid-transfer protein 2</fullName>
    </submittedName>
</protein>
<dbReference type="Pfam" id="PF00234">
    <property type="entry name" value="Tryp_alpha_amyl"/>
    <property type="match status" value="1"/>
</dbReference>
<dbReference type="SMART" id="SM00499">
    <property type="entry name" value="AAI"/>
    <property type="match status" value="1"/>
</dbReference>
<organism evidence="5 6">
    <name type="scientific">Cajanus cajan</name>
    <name type="common">Pigeon pea</name>
    <name type="synonym">Cajanus indicus</name>
    <dbReference type="NCBI Taxonomy" id="3821"/>
    <lineage>
        <taxon>Eukaryota</taxon>
        <taxon>Viridiplantae</taxon>
        <taxon>Streptophyta</taxon>
        <taxon>Embryophyta</taxon>
        <taxon>Tracheophyta</taxon>
        <taxon>Spermatophyta</taxon>
        <taxon>Magnoliopsida</taxon>
        <taxon>eudicotyledons</taxon>
        <taxon>Gunneridae</taxon>
        <taxon>Pentapetalae</taxon>
        <taxon>rosids</taxon>
        <taxon>fabids</taxon>
        <taxon>Fabales</taxon>
        <taxon>Fabaceae</taxon>
        <taxon>Papilionoideae</taxon>
        <taxon>50 kb inversion clade</taxon>
        <taxon>NPAAA clade</taxon>
        <taxon>indigoferoid/millettioid clade</taxon>
        <taxon>Phaseoleae</taxon>
        <taxon>Cajanus</taxon>
    </lineage>
</organism>
<sequence>MKKKVCAFAIVLLALLLVEVIPTGESVTCSPVELSPCLWAVINSSSRPTNTCCQKLREQRPCLCGYLKNPSLRQYINSPDAIRVAHFCWIPFPTC</sequence>
<evidence type="ECO:0000256" key="3">
    <source>
        <dbReference type="SAM" id="SignalP"/>
    </source>
</evidence>
<gene>
    <name evidence="5" type="ORF">KK1_034541</name>
</gene>
<evidence type="ECO:0000256" key="1">
    <source>
        <dbReference type="ARBA" id="ARBA00022448"/>
    </source>
</evidence>
<evidence type="ECO:0000313" key="6">
    <source>
        <dbReference type="Proteomes" id="UP000075243"/>
    </source>
</evidence>
<proteinExistence type="predicted"/>
<dbReference type="PANTHER" id="PTHR33214:SF44">
    <property type="entry name" value="NON-SPECIFIC LIPID TRANSFER PROTEIN GPI-ANCHORED 33"/>
    <property type="match status" value="1"/>
</dbReference>
<dbReference type="Gramene" id="C.cajan_31445.t">
    <property type="protein sequence ID" value="C.cajan_31445.t.cds1"/>
    <property type="gene ID" value="C.cajan_31445"/>
</dbReference>
<dbReference type="InterPro" id="IPR033872">
    <property type="entry name" value="nsLTP2"/>
</dbReference>
<dbReference type="Proteomes" id="UP000075243">
    <property type="component" value="Unassembled WGS sequence"/>
</dbReference>
<keyword evidence="3" id="KW-0732">Signal</keyword>
<dbReference type="GO" id="GO:0008289">
    <property type="term" value="F:lipid binding"/>
    <property type="evidence" value="ECO:0007669"/>
    <property type="project" value="UniProtKB-KW"/>
</dbReference>
<reference evidence="5" key="1">
    <citation type="journal article" date="2012" name="Nat. Biotechnol.">
        <title>Draft genome sequence of pigeonpea (Cajanus cajan), an orphan legume crop of resource-poor farmers.</title>
        <authorList>
            <person name="Varshney R.K."/>
            <person name="Chen W."/>
            <person name="Li Y."/>
            <person name="Bharti A.K."/>
            <person name="Saxena R.K."/>
            <person name="Schlueter J.A."/>
            <person name="Donoghue M.T."/>
            <person name="Azam S."/>
            <person name="Fan G."/>
            <person name="Whaley A.M."/>
            <person name="Farmer A.D."/>
            <person name="Sheridan J."/>
            <person name="Iwata A."/>
            <person name="Tuteja R."/>
            <person name="Penmetsa R.V."/>
            <person name="Wu W."/>
            <person name="Upadhyaya H.D."/>
            <person name="Yang S.P."/>
            <person name="Shah T."/>
            <person name="Saxena K.B."/>
            <person name="Michael T."/>
            <person name="McCombie W.R."/>
            <person name="Yang B."/>
            <person name="Zhang G."/>
            <person name="Yang H."/>
            <person name="Wang J."/>
            <person name="Spillane C."/>
            <person name="Cook D.R."/>
            <person name="May G.D."/>
            <person name="Xu X."/>
            <person name="Jackson S.A."/>
        </authorList>
    </citation>
    <scope>NUCLEOTIDE SEQUENCE [LARGE SCALE GENOMIC DNA]</scope>
</reference>
<dbReference type="OMA" id="ISHFCKL"/>
<dbReference type="InterPro" id="IPR016140">
    <property type="entry name" value="Bifunc_inhib/LTP/seed_store"/>
</dbReference>
<dbReference type="PANTHER" id="PTHR33214">
    <property type="entry name" value="BIFUNCTIONAL INHIBITOR/LIPID-TRANSFER PROTEIN/SEED STORAGE 2S ALBUMIN SUPERFAMILY PROTEIN"/>
    <property type="match status" value="1"/>
</dbReference>
<dbReference type="STRING" id="3821.A0A151RN92"/>
<dbReference type="GO" id="GO:0006869">
    <property type="term" value="P:lipid transport"/>
    <property type="evidence" value="ECO:0007669"/>
    <property type="project" value="InterPro"/>
</dbReference>
<dbReference type="SUPFAM" id="SSF47699">
    <property type="entry name" value="Bifunctional inhibitor/lipid-transfer protein/seed storage 2S albumin"/>
    <property type="match status" value="1"/>
</dbReference>
<keyword evidence="6" id="KW-1185">Reference proteome</keyword>
<dbReference type="Gene3D" id="1.10.110.10">
    <property type="entry name" value="Plant lipid-transfer and hydrophobic proteins"/>
    <property type="match status" value="1"/>
</dbReference>
<evidence type="ECO:0000259" key="4">
    <source>
        <dbReference type="SMART" id="SM00499"/>
    </source>
</evidence>
<accession>A0A151RN92</accession>
<dbReference type="EMBL" id="KQ483644">
    <property type="protein sequence ID" value="KYP44019.1"/>
    <property type="molecule type" value="Genomic_DNA"/>
</dbReference>
<keyword evidence="2" id="KW-0446">Lipid-binding</keyword>